<dbReference type="PATRIC" id="fig|1543721.4.peg.1680"/>
<feature type="transmembrane region" description="Helical" evidence="10">
    <location>
        <begin position="260"/>
        <end position="280"/>
    </location>
</feature>
<dbReference type="EMBL" id="CP011412">
    <property type="protein sequence ID" value="AKH20317.1"/>
    <property type="molecule type" value="Genomic_DNA"/>
</dbReference>
<dbReference type="PANTHER" id="PTHR30578:SF0">
    <property type="entry name" value="ION-TRANSLOCATING OXIDOREDUCTASE COMPLEX SUBUNIT D"/>
    <property type="match status" value="1"/>
</dbReference>
<comment type="subcellular location">
    <subcellularLocation>
        <location evidence="10">Cell inner membrane</location>
        <topology evidence="10">Multi-pass membrane protein</topology>
    </subcellularLocation>
</comment>
<feature type="transmembrane region" description="Helical" evidence="10">
    <location>
        <begin position="292"/>
        <end position="309"/>
    </location>
</feature>
<dbReference type="Pfam" id="PF03116">
    <property type="entry name" value="NQR2_RnfD_RnfE"/>
    <property type="match status" value="1"/>
</dbReference>
<comment type="cofactor">
    <cofactor evidence="10">
        <name>FMN</name>
        <dbReference type="ChEBI" id="CHEBI:58210"/>
    </cofactor>
</comment>
<evidence type="ECO:0000256" key="4">
    <source>
        <dbReference type="ARBA" id="ARBA00022643"/>
    </source>
</evidence>
<keyword evidence="7 10" id="KW-0249">Electron transport</keyword>
<keyword evidence="6 10" id="KW-1278">Translocase</keyword>
<name>A0A0F7JXE2_9GAMM</name>
<dbReference type="GO" id="GO:0005886">
    <property type="term" value="C:plasma membrane"/>
    <property type="evidence" value="ECO:0007669"/>
    <property type="project" value="UniProtKB-SubCell"/>
</dbReference>
<protein>
    <recommendedName>
        <fullName evidence="10">Ion-translocating oxidoreductase complex subunit D</fullName>
        <ecNumber evidence="10">7.-.-.-</ecNumber>
    </recommendedName>
    <alternativeName>
        <fullName evidence="10">Rnf electron transport complex subunit D</fullName>
    </alternativeName>
</protein>
<dbReference type="OrthoDB" id="9776359at2"/>
<dbReference type="Proteomes" id="UP000034410">
    <property type="component" value="Chromosome"/>
</dbReference>
<feature type="transmembrane region" description="Helical" evidence="10">
    <location>
        <begin position="45"/>
        <end position="62"/>
    </location>
</feature>
<evidence type="ECO:0000256" key="8">
    <source>
        <dbReference type="ARBA" id="ARBA00022989"/>
    </source>
</evidence>
<keyword evidence="1 10" id="KW-0813">Transport</keyword>
<comment type="similarity">
    <text evidence="10">Belongs to the NqrB/RnfD family.</text>
</comment>
<evidence type="ECO:0000256" key="2">
    <source>
        <dbReference type="ARBA" id="ARBA00022553"/>
    </source>
</evidence>
<feature type="modified residue" description="FMN phosphoryl threonine" evidence="10">
    <location>
        <position position="180"/>
    </location>
</feature>
<dbReference type="GO" id="GO:0022900">
    <property type="term" value="P:electron transport chain"/>
    <property type="evidence" value="ECO:0007669"/>
    <property type="project" value="UniProtKB-UniRule"/>
</dbReference>
<keyword evidence="4 10" id="KW-0288">FMN</keyword>
<dbReference type="RefSeq" id="WP_046859252.1">
    <property type="nucleotide sequence ID" value="NZ_CP011412.1"/>
</dbReference>
<evidence type="ECO:0000313" key="11">
    <source>
        <dbReference type="EMBL" id="AKH20317.1"/>
    </source>
</evidence>
<comment type="function">
    <text evidence="10">Part of a membrane-bound complex that couples electron transfer with translocation of ions across the membrane.</text>
</comment>
<feature type="transmembrane region" description="Helical" evidence="10">
    <location>
        <begin position="95"/>
        <end position="113"/>
    </location>
</feature>
<keyword evidence="5 10" id="KW-0812">Transmembrane</keyword>
<evidence type="ECO:0000256" key="5">
    <source>
        <dbReference type="ARBA" id="ARBA00022692"/>
    </source>
</evidence>
<gene>
    <name evidence="10" type="primary">rnfD</name>
    <name evidence="11" type="ORF">AAY24_08110</name>
</gene>
<feature type="transmembrane region" description="Helical" evidence="10">
    <location>
        <begin position="21"/>
        <end position="39"/>
    </location>
</feature>
<evidence type="ECO:0000256" key="1">
    <source>
        <dbReference type="ARBA" id="ARBA00022448"/>
    </source>
</evidence>
<keyword evidence="12" id="KW-1185">Reference proteome</keyword>
<comment type="subunit">
    <text evidence="10">The complex is composed of six subunits: RnfA, RnfB, RnfC, RnfD, RnfE and RnfG.</text>
</comment>
<dbReference type="NCBIfam" id="NF002011">
    <property type="entry name" value="PRK00816.1"/>
    <property type="match status" value="1"/>
</dbReference>
<dbReference type="NCBIfam" id="TIGR01946">
    <property type="entry name" value="rnfD"/>
    <property type="match status" value="1"/>
</dbReference>
<reference evidence="11 12" key="1">
    <citation type="journal article" date="2015" name="Genome Announc.">
        <title>Complete Genome Sequence of Sedimenticola thiotaurini Strain SIP-G1, a Polyphosphate- and Polyhydroxyalkanoate-Accumulating Sulfur-Oxidizing Gammaproteobacterium Isolated from Salt Marsh Sediments.</title>
        <authorList>
            <person name="Flood B.E."/>
            <person name="Jones D.S."/>
            <person name="Bailey J.V."/>
        </authorList>
    </citation>
    <scope>NUCLEOTIDE SEQUENCE [LARGE SCALE GENOMIC DNA]</scope>
    <source>
        <strain evidence="11 12">SIP-G1</strain>
    </source>
</reference>
<feature type="transmembrane region" description="Helical" evidence="10">
    <location>
        <begin position="235"/>
        <end position="254"/>
    </location>
</feature>
<keyword evidence="10" id="KW-1003">Cell membrane</keyword>
<keyword evidence="9 10" id="KW-0472">Membrane</keyword>
<accession>A0A0F7JXE2</accession>
<sequence length="347" mass="38142">MRFTTITSPHSDRPNSVRKTMLLVILALMPGAAAMIWFFGWGILINMLLASVTAVACEALAMRLRKRPVLPVVGDFSAVLTALLFAVAVPPLLPWWLTVLGVAFAILMVKQIYGGLGYNPFNPAMAAYVLLLVSYPVQMTSWLPPAMLNEYPLTFLQSASVIFTGALPDGLDWDTLTMATPLDAMFTQLDQSRMLSEILTQPLWGDFGGRGWEWAGNWFLLGGLFLLYKRVISWHIPVSMLGSLLVIAMLFHFLDQEAYPFGMFHIFTGGTLLGAFFIATDPVSACTTRKGQLLYGASIGLLVFIIRTWGGYPDAVAFAVLLMNMAAPTIDYYTQPRAFGHPGAGRD</sequence>
<evidence type="ECO:0000256" key="3">
    <source>
        <dbReference type="ARBA" id="ARBA00022630"/>
    </source>
</evidence>
<evidence type="ECO:0000256" key="6">
    <source>
        <dbReference type="ARBA" id="ARBA00022967"/>
    </source>
</evidence>
<dbReference type="HAMAP" id="MF_00462">
    <property type="entry name" value="RsxD_RnfD"/>
    <property type="match status" value="1"/>
</dbReference>
<keyword evidence="3 10" id="KW-0285">Flavoprotein</keyword>
<evidence type="ECO:0000256" key="9">
    <source>
        <dbReference type="ARBA" id="ARBA00023136"/>
    </source>
</evidence>
<evidence type="ECO:0000256" key="7">
    <source>
        <dbReference type="ARBA" id="ARBA00022982"/>
    </source>
</evidence>
<proteinExistence type="inferred from homology"/>
<keyword evidence="10" id="KW-0997">Cell inner membrane</keyword>
<dbReference type="PANTHER" id="PTHR30578">
    <property type="entry name" value="ELECTRON TRANSPORT COMPLEX PROTEIN RNFD"/>
    <property type="match status" value="1"/>
</dbReference>
<organism evidence="11 12">
    <name type="scientific">Sedimenticola thiotaurini</name>
    <dbReference type="NCBI Taxonomy" id="1543721"/>
    <lineage>
        <taxon>Bacteria</taxon>
        <taxon>Pseudomonadati</taxon>
        <taxon>Pseudomonadota</taxon>
        <taxon>Gammaproteobacteria</taxon>
        <taxon>Chromatiales</taxon>
        <taxon>Sedimenticolaceae</taxon>
        <taxon>Sedimenticola</taxon>
    </lineage>
</organism>
<dbReference type="EC" id="7.-.-.-" evidence="10"/>
<dbReference type="AlphaFoldDB" id="A0A0F7JXE2"/>
<dbReference type="InterPro" id="IPR004338">
    <property type="entry name" value="NqrB/RnfD"/>
</dbReference>
<dbReference type="GO" id="GO:0055085">
    <property type="term" value="P:transmembrane transport"/>
    <property type="evidence" value="ECO:0007669"/>
    <property type="project" value="InterPro"/>
</dbReference>
<evidence type="ECO:0000313" key="12">
    <source>
        <dbReference type="Proteomes" id="UP000034410"/>
    </source>
</evidence>
<dbReference type="KEGG" id="seds:AAY24_08110"/>
<keyword evidence="2 10" id="KW-0597">Phosphoprotein</keyword>
<feature type="transmembrane region" description="Helical" evidence="10">
    <location>
        <begin position="211"/>
        <end position="228"/>
    </location>
</feature>
<feature type="transmembrane region" description="Helical" evidence="10">
    <location>
        <begin position="125"/>
        <end position="143"/>
    </location>
</feature>
<keyword evidence="8 10" id="KW-1133">Transmembrane helix</keyword>
<evidence type="ECO:0000256" key="10">
    <source>
        <dbReference type="HAMAP-Rule" id="MF_00462"/>
    </source>
</evidence>
<feature type="transmembrane region" description="Helical" evidence="10">
    <location>
        <begin position="69"/>
        <end position="89"/>
    </location>
</feature>
<dbReference type="InterPro" id="IPR011303">
    <property type="entry name" value="RnfD_bac"/>
</dbReference>